<dbReference type="InterPro" id="IPR003660">
    <property type="entry name" value="HAMP_dom"/>
</dbReference>
<reference evidence="8 9" key="1">
    <citation type="journal article" date="2020" name="J Geophys Res Biogeosci">
        <title>Magnetotaxis as an Adaptation to Enable Bacterial Shuttling of Microbial Sulfur and Sulfur Cycling Across Aquatic Oxic#Anoxic Interfaces.</title>
        <authorList>
            <person name="Li J."/>
            <person name="Liu P."/>
            <person name="Wang J."/>
            <person name="Roberts A.P."/>
            <person name="Pan Y."/>
        </authorList>
    </citation>
    <scope>NUCLEOTIDE SEQUENCE [LARGE SCALE GENOMIC DNA]</scope>
    <source>
        <strain evidence="8 9">MYR-1_YQ</strain>
    </source>
</reference>
<comment type="similarity">
    <text evidence="2">Belongs to the methyl-accepting chemotaxis (MCP) protein family.</text>
</comment>
<dbReference type="PANTHER" id="PTHR43531:SF11">
    <property type="entry name" value="METHYL-ACCEPTING CHEMOTAXIS PROTEIN 3"/>
    <property type="match status" value="1"/>
</dbReference>
<feature type="compositionally biased region" description="Low complexity" evidence="4">
    <location>
        <begin position="302"/>
        <end position="320"/>
    </location>
</feature>
<dbReference type="InterPro" id="IPR004090">
    <property type="entry name" value="Chemotax_Me-accpt_rcpt"/>
</dbReference>
<keyword evidence="1" id="KW-0145">Chemotaxis</keyword>
<evidence type="ECO:0000313" key="8">
    <source>
        <dbReference type="EMBL" id="MBV6342095.1"/>
    </source>
</evidence>
<evidence type="ECO:0000256" key="1">
    <source>
        <dbReference type="ARBA" id="ARBA00022500"/>
    </source>
</evidence>
<comment type="caution">
    <text evidence="8">The sequence shown here is derived from an EMBL/GenBank/DDBJ whole genome shotgun (WGS) entry which is preliminary data.</text>
</comment>
<dbReference type="InterPro" id="IPR004089">
    <property type="entry name" value="MCPsignal_dom"/>
</dbReference>
<dbReference type="PROSITE" id="PS50885">
    <property type="entry name" value="HAMP"/>
    <property type="match status" value="1"/>
</dbReference>
<dbReference type="InterPro" id="IPR051310">
    <property type="entry name" value="MCP_chemotaxis"/>
</dbReference>
<feature type="transmembrane region" description="Helical" evidence="5">
    <location>
        <begin position="204"/>
        <end position="223"/>
    </location>
</feature>
<dbReference type="Pfam" id="PF00672">
    <property type="entry name" value="HAMP"/>
    <property type="match status" value="1"/>
</dbReference>
<dbReference type="SMART" id="SM00283">
    <property type="entry name" value="MA"/>
    <property type="match status" value="1"/>
</dbReference>
<proteinExistence type="inferred from homology"/>
<dbReference type="PANTHER" id="PTHR43531">
    <property type="entry name" value="PROTEIN ICFG"/>
    <property type="match status" value="1"/>
</dbReference>
<feature type="transmembrane region" description="Helical" evidence="5">
    <location>
        <begin position="21"/>
        <end position="43"/>
    </location>
</feature>
<dbReference type="Pfam" id="PF00015">
    <property type="entry name" value="MCPsignal"/>
    <property type="match status" value="1"/>
</dbReference>
<keyword evidence="5" id="KW-0472">Membrane</keyword>
<dbReference type="PRINTS" id="PR00260">
    <property type="entry name" value="CHEMTRNSDUCR"/>
</dbReference>
<sequence>MTFIKILMYQEELIMKISLKLCLGFGFVLLLLLIVGAVGYLGMSSVGNAVDAMLNTDAELEKSSIRLKTNVLNLRRQEKDIFINIASPEKREGYLKKWNDLKGKALDKINALEKVATVANDRERIASMKADLATYYTGFNKVYAMISDGSVKTTQEANAAIGQYKDAIHKLESLSDELSEEADQRMQDADGKISTIKERAQRTILIVALIALLAVVVSSCLLVRSVTRPLAMMMDVTGAIAGGDLTVSIDATGKDEIGQLMAAIQTMVEKLKSVVSEVSTAIDGVAEGSSEISSGTQQLSDAATQQAASVQEASSSMEQMTSNIRQSADNAQQTERIAVKAANDAKEGGAAVAEAIHAMKQIAEKISIIDEIARQTNLLALNAAIEAARAGEHGKGFAVVASEVRKLAERSQKAAGEISELSVGSVQTAEKAGSMLQSLVPDIQRTSELVQEVSAASNEQSLGAGQINQAIQHLDQTIQQNAAASEEIASTSQTLTAHAEALRAAMSFFHTGERSHSRPQTRARHHVPVITPERKPIVKKAPVRQITTTARPAAAKAAPVTNFDFSNARSKHLLWKTRLRDFLDGKESLTESQAVSHKDCDLGKWLYSKGLNSFGHLDEMITLETIHENLHTLVKEIVRLKHSGNTSGAEEKYEKIGPMSKEIIGLLTKIEKKVA</sequence>
<name>A0ABS6RZP8_9BACT</name>
<feature type="compositionally biased region" description="Polar residues" evidence="4">
    <location>
        <begin position="321"/>
        <end position="332"/>
    </location>
</feature>
<organism evidence="8 9">
    <name type="scientific">Candidatus Magnetobacterium casense</name>
    <dbReference type="NCBI Taxonomy" id="1455061"/>
    <lineage>
        <taxon>Bacteria</taxon>
        <taxon>Pseudomonadati</taxon>
        <taxon>Nitrospirota</taxon>
        <taxon>Thermodesulfovibrionia</taxon>
        <taxon>Thermodesulfovibrionales</taxon>
        <taxon>Candidatus Magnetobacteriaceae</taxon>
        <taxon>Candidatus Magnetobacterium</taxon>
    </lineage>
</organism>
<feature type="domain" description="Methyl-accepting transducer" evidence="6">
    <location>
        <begin position="281"/>
        <end position="496"/>
    </location>
</feature>
<dbReference type="InterPro" id="IPR024478">
    <property type="entry name" value="HlyB_4HB_MCP"/>
</dbReference>
<feature type="region of interest" description="Disordered" evidence="4">
    <location>
        <begin position="293"/>
        <end position="332"/>
    </location>
</feature>
<gene>
    <name evidence="8" type="ORF">HWQ67_10905</name>
</gene>
<evidence type="ECO:0000313" key="9">
    <source>
        <dbReference type="Proteomes" id="UP001196980"/>
    </source>
</evidence>
<dbReference type="Gene3D" id="1.20.120.30">
    <property type="entry name" value="Aspartate receptor, ligand-binding domain"/>
    <property type="match status" value="1"/>
</dbReference>
<protein>
    <submittedName>
        <fullName evidence="8">MCP four helix bundle domain-containing protein</fullName>
    </submittedName>
</protein>
<evidence type="ECO:0000256" key="4">
    <source>
        <dbReference type="SAM" id="MobiDB-lite"/>
    </source>
</evidence>
<evidence type="ECO:0000256" key="2">
    <source>
        <dbReference type="ARBA" id="ARBA00029447"/>
    </source>
</evidence>
<evidence type="ECO:0000256" key="5">
    <source>
        <dbReference type="SAM" id="Phobius"/>
    </source>
</evidence>
<keyword evidence="3" id="KW-0807">Transducer</keyword>
<dbReference type="Pfam" id="PF12729">
    <property type="entry name" value="4HB_MCP_1"/>
    <property type="match status" value="1"/>
</dbReference>
<evidence type="ECO:0000259" key="7">
    <source>
        <dbReference type="PROSITE" id="PS50885"/>
    </source>
</evidence>
<dbReference type="Pfam" id="PF13682">
    <property type="entry name" value="CZB"/>
    <property type="match status" value="1"/>
</dbReference>
<dbReference type="PROSITE" id="PS50111">
    <property type="entry name" value="CHEMOTAXIS_TRANSDUC_2"/>
    <property type="match status" value="1"/>
</dbReference>
<dbReference type="SMART" id="SM00304">
    <property type="entry name" value="HAMP"/>
    <property type="match status" value="1"/>
</dbReference>
<feature type="domain" description="HAMP" evidence="7">
    <location>
        <begin position="224"/>
        <end position="276"/>
    </location>
</feature>
<dbReference type="SUPFAM" id="SSF58104">
    <property type="entry name" value="Methyl-accepting chemotaxis protein (MCP) signaling domain"/>
    <property type="match status" value="1"/>
</dbReference>
<keyword evidence="5" id="KW-1133">Transmembrane helix</keyword>
<dbReference type="CDD" id="cd06225">
    <property type="entry name" value="HAMP"/>
    <property type="match status" value="1"/>
</dbReference>
<dbReference type="Proteomes" id="UP001196980">
    <property type="component" value="Unassembled WGS sequence"/>
</dbReference>
<dbReference type="EMBL" id="JABXWD010000195">
    <property type="protein sequence ID" value="MBV6342095.1"/>
    <property type="molecule type" value="Genomic_DNA"/>
</dbReference>
<dbReference type="CDD" id="cd11386">
    <property type="entry name" value="MCP_signal"/>
    <property type="match status" value="1"/>
</dbReference>
<evidence type="ECO:0000259" key="6">
    <source>
        <dbReference type="PROSITE" id="PS50111"/>
    </source>
</evidence>
<dbReference type="InterPro" id="IPR025991">
    <property type="entry name" value="Chemoreceptor_zinc-bind_dom"/>
</dbReference>
<accession>A0ABS6RZP8</accession>
<keyword evidence="9" id="KW-1185">Reference proteome</keyword>
<dbReference type="Gene3D" id="1.10.287.950">
    <property type="entry name" value="Methyl-accepting chemotaxis protein"/>
    <property type="match status" value="1"/>
</dbReference>
<keyword evidence="5" id="KW-0812">Transmembrane</keyword>
<evidence type="ECO:0000256" key="3">
    <source>
        <dbReference type="PROSITE-ProRule" id="PRU00284"/>
    </source>
</evidence>